<dbReference type="GO" id="GO:0042602">
    <property type="term" value="F:riboflavin reductase (NADPH) activity"/>
    <property type="evidence" value="ECO:0007669"/>
    <property type="project" value="TreeGrafter"/>
</dbReference>
<dbReference type="SMART" id="SM00903">
    <property type="entry name" value="Flavin_Reduct"/>
    <property type="match status" value="1"/>
</dbReference>
<dbReference type="EMBL" id="PKOZ01000001">
    <property type="protein sequence ID" value="PQD96670.1"/>
    <property type="molecule type" value="Genomic_DNA"/>
</dbReference>
<dbReference type="Proteomes" id="UP000239663">
    <property type="component" value="Unassembled WGS sequence"/>
</dbReference>
<dbReference type="SUPFAM" id="SSF50475">
    <property type="entry name" value="FMN-binding split barrel"/>
    <property type="match status" value="1"/>
</dbReference>
<dbReference type="RefSeq" id="WP_104847767.1">
    <property type="nucleotide sequence ID" value="NZ_PKOZ01000001.1"/>
</dbReference>
<keyword evidence="4" id="KW-1185">Reference proteome</keyword>
<dbReference type="PANTHER" id="PTHR30466:SF1">
    <property type="entry name" value="FMN REDUCTASE (NADH) RUTF"/>
    <property type="match status" value="1"/>
</dbReference>
<dbReference type="GO" id="GO:0010181">
    <property type="term" value="F:FMN binding"/>
    <property type="evidence" value="ECO:0007669"/>
    <property type="project" value="InterPro"/>
</dbReference>
<evidence type="ECO:0000313" key="4">
    <source>
        <dbReference type="Proteomes" id="UP000239663"/>
    </source>
</evidence>
<sequence>MDDRLFRSAMGKFATGVTVLTTKVDGIVHGMTANAFMSVSLNPKLVMVSVGDKARMLEKIQQSQSFVINILSEEQEAISRLFAGQTGEKREMEFNWVDDRPLIKGAIASIICDVYSAQVAGDHTVFIGEVKELLLNEGKPLVFFGGKYGKYQEDMQD</sequence>
<accession>A0A2S7N3Y1</accession>
<dbReference type="AlphaFoldDB" id="A0A2S7N3Y1"/>
<gene>
    <name evidence="3" type="ORF">CYL18_01895</name>
</gene>
<reference evidence="3 4" key="1">
    <citation type="submission" date="2017-12" db="EMBL/GenBank/DDBJ databases">
        <title>Taxonomic description and draft genome of Pradoshia cofamensis Gen. nov., sp. nov., a thermotolerant bacillale isolated from anterior gut of earthworm Eisenia fetida.</title>
        <authorList>
            <person name="Saha T."/>
            <person name="Chakraborty R."/>
        </authorList>
    </citation>
    <scope>NUCLEOTIDE SEQUENCE [LARGE SCALE GENOMIC DNA]</scope>
    <source>
        <strain evidence="3 4">EAG3</strain>
    </source>
</reference>
<feature type="domain" description="Flavin reductase like" evidence="2">
    <location>
        <begin position="10"/>
        <end position="150"/>
    </location>
</feature>
<protein>
    <submittedName>
        <fullName evidence="3">Flavin reductase</fullName>
    </submittedName>
</protein>
<comment type="caution">
    <text evidence="3">The sequence shown here is derived from an EMBL/GenBank/DDBJ whole genome shotgun (WGS) entry which is preliminary data.</text>
</comment>
<dbReference type="InterPro" id="IPR012349">
    <property type="entry name" value="Split_barrel_FMN-bd"/>
</dbReference>
<name>A0A2S7N3Y1_9BACI</name>
<organism evidence="3 4">
    <name type="scientific">Pradoshia eiseniae</name>
    <dbReference type="NCBI Taxonomy" id="2064768"/>
    <lineage>
        <taxon>Bacteria</taxon>
        <taxon>Bacillati</taxon>
        <taxon>Bacillota</taxon>
        <taxon>Bacilli</taxon>
        <taxon>Bacillales</taxon>
        <taxon>Bacillaceae</taxon>
        <taxon>Pradoshia</taxon>
    </lineage>
</organism>
<evidence type="ECO:0000313" key="3">
    <source>
        <dbReference type="EMBL" id="PQD96670.1"/>
    </source>
</evidence>
<dbReference type="Gene3D" id="2.30.110.10">
    <property type="entry name" value="Electron Transport, Fmn-binding Protein, Chain A"/>
    <property type="match status" value="1"/>
</dbReference>
<keyword evidence="1" id="KW-0560">Oxidoreductase</keyword>
<dbReference type="GO" id="GO:0006208">
    <property type="term" value="P:pyrimidine nucleobase catabolic process"/>
    <property type="evidence" value="ECO:0007669"/>
    <property type="project" value="TreeGrafter"/>
</dbReference>
<evidence type="ECO:0000256" key="1">
    <source>
        <dbReference type="ARBA" id="ARBA00023002"/>
    </source>
</evidence>
<evidence type="ECO:0000259" key="2">
    <source>
        <dbReference type="SMART" id="SM00903"/>
    </source>
</evidence>
<dbReference type="InterPro" id="IPR002563">
    <property type="entry name" value="Flavin_Rdtase-like_dom"/>
</dbReference>
<dbReference type="OrthoDB" id="9792858at2"/>
<proteinExistence type="predicted"/>
<dbReference type="PANTHER" id="PTHR30466">
    <property type="entry name" value="FLAVIN REDUCTASE"/>
    <property type="match status" value="1"/>
</dbReference>
<dbReference type="InterPro" id="IPR050268">
    <property type="entry name" value="NADH-dep_flavin_reductase"/>
</dbReference>
<dbReference type="Pfam" id="PF01613">
    <property type="entry name" value="Flavin_Reduct"/>
    <property type="match status" value="1"/>
</dbReference>